<reference evidence="3 4" key="1">
    <citation type="journal article" date="2020" name="Mol. Plant">
        <title>The Chromosome-Based Rubber Tree Genome Provides New Insights into Spurge Genome Evolution and Rubber Biosynthesis.</title>
        <authorList>
            <person name="Liu J."/>
            <person name="Shi C."/>
            <person name="Shi C.C."/>
            <person name="Li W."/>
            <person name="Zhang Q.J."/>
            <person name="Zhang Y."/>
            <person name="Li K."/>
            <person name="Lu H.F."/>
            <person name="Shi C."/>
            <person name="Zhu S.T."/>
            <person name="Xiao Z.Y."/>
            <person name="Nan H."/>
            <person name="Yue Y."/>
            <person name="Zhu X.G."/>
            <person name="Wu Y."/>
            <person name="Hong X.N."/>
            <person name="Fan G.Y."/>
            <person name="Tong Y."/>
            <person name="Zhang D."/>
            <person name="Mao C.L."/>
            <person name="Liu Y.L."/>
            <person name="Hao S.J."/>
            <person name="Liu W.Q."/>
            <person name="Lv M.Q."/>
            <person name="Zhang H.B."/>
            <person name="Liu Y."/>
            <person name="Hu-Tang G.R."/>
            <person name="Wang J.P."/>
            <person name="Wang J.H."/>
            <person name="Sun Y.H."/>
            <person name="Ni S.B."/>
            <person name="Chen W.B."/>
            <person name="Zhang X.C."/>
            <person name="Jiao Y.N."/>
            <person name="Eichler E.E."/>
            <person name="Li G.H."/>
            <person name="Liu X."/>
            <person name="Gao L.Z."/>
        </authorList>
    </citation>
    <scope>NUCLEOTIDE SEQUENCE [LARGE SCALE GENOMIC DNA]</scope>
    <source>
        <strain evidence="4">cv. GT1</strain>
        <tissue evidence="3">Leaf</tissue>
    </source>
</reference>
<proteinExistence type="inferred from homology"/>
<accession>A0A6A6LIK9</accession>
<dbReference type="PANTHER" id="PTHR33083:SF50">
    <property type="entry name" value="PROTEIN S40-7"/>
    <property type="match status" value="1"/>
</dbReference>
<sequence length="284" mass="31081">MKRRHREFEEIDEDEEEGDGEMLPPHEIVARVQSPMLACSVLEGVGRTLKGRDLRQGLLSKSPHTCVYVETVVSKQNFSQIYRKFSFDIDLIVLDYGVDIWGQGIYNDFSILASMAVRLVAVLLFALALSGVQLSSCHVLKGKLACLDCSSRYDFSGIKVLVKCDNAKRLATSTTKSDGSFEVELPSDSSSRTSTTPLNCLAKIAGGSSQLYASKKNMVSKIVKTQDSSTYTISTPLVFSTTSPPLGKIKDIGSSKTVDLPLPREWGLAPSSYYPPFIPIIGIP</sequence>
<feature type="region of interest" description="Disordered" evidence="2">
    <location>
        <begin position="1"/>
        <end position="20"/>
    </location>
</feature>
<evidence type="ECO:0000313" key="4">
    <source>
        <dbReference type="Proteomes" id="UP000467840"/>
    </source>
</evidence>
<evidence type="ECO:0000313" key="3">
    <source>
        <dbReference type="EMBL" id="KAF2300824.1"/>
    </source>
</evidence>
<comment type="similarity">
    <text evidence="1">Belongs to the senescence regulator S40 family.</text>
</comment>
<name>A0A6A6LIK9_HEVBR</name>
<dbReference type="Proteomes" id="UP000467840">
    <property type="component" value="Chromosome 4"/>
</dbReference>
<dbReference type="AlphaFoldDB" id="A0A6A6LIK9"/>
<gene>
    <name evidence="3" type="ORF">GH714_016062</name>
</gene>
<dbReference type="GO" id="GO:0010150">
    <property type="term" value="P:leaf senescence"/>
    <property type="evidence" value="ECO:0007669"/>
    <property type="project" value="UniProtKB-ARBA"/>
</dbReference>
<protein>
    <recommendedName>
        <fullName evidence="5">Pollen Ole e 1 allergen and extensin family protein</fullName>
    </recommendedName>
</protein>
<evidence type="ECO:0000256" key="2">
    <source>
        <dbReference type="SAM" id="MobiDB-lite"/>
    </source>
</evidence>
<dbReference type="Pfam" id="PF04520">
    <property type="entry name" value="Senescence_reg"/>
    <property type="match status" value="1"/>
</dbReference>
<keyword evidence="4" id="KW-1185">Reference proteome</keyword>
<dbReference type="EMBL" id="JAAGAX010000010">
    <property type="protein sequence ID" value="KAF2300824.1"/>
    <property type="molecule type" value="Genomic_DNA"/>
</dbReference>
<dbReference type="InterPro" id="IPR007608">
    <property type="entry name" value="Senescence_reg_S40"/>
</dbReference>
<feature type="compositionally biased region" description="Acidic residues" evidence="2">
    <location>
        <begin position="9"/>
        <end position="20"/>
    </location>
</feature>
<dbReference type="PANTHER" id="PTHR33083">
    <property type="entry name" value="EXPRESSED PROTEIN"/>
    <property type="match status" value="1"/>
</dbReference>
<evidence type="ECO:0008006" key="5">
    <source>
        <dbReference type="Google" id="ProtNLM"/>
    </source>
</evidence>
<organism evidence="3 4">
    <name type="scientific">Hevea brasiliensis</name>
    <name type="common">Para rubber tree</name>
    <name type="synonym">Siphonia brasiliensis</name>
    <dbReference type="NCBI Taxonomy" id="3981"/>
    <lineage>
        <taxon>Eukaryota</taxon>
        <taxon>Viridiplantae</taxon>
        <taxon>Streptophyta</taxon>
        <taxon>Embryophyta</taxon>
        <taxon>Tracheophyta</taxon>
        <taxon>Spermatophyta</taxon>
        <taxon>Magnoliopsida</taxon>
        <taxon>eudicotyledons</taxon>
        <taxon>Gunneridae</taxon>
        <taxon>Pentapetalae</taxon>
        <taxon>rosids</taxon>
        <taxon>fabids</taxon>
        <taxon>Malpighiales</taxon>
        <taxon>Euphorbiaceae</taxon>
        <taxon>Crotonoideae</taxon>
        <taxon>Micrandreae</taxon>
        <taxon>Hevea</taxon>
    </lineage>
</organism>
<evidence type="ECO:0000256" key="1">
    <source>
        <dbReference type="ARBA" id="ARBA00034773"/>
    </source>
</evidence>
<comment type="caution">
    <text evidence="3">The sequence shown here is derived from an EMBL/GenBank/DDBJ whole genome shotgun (WGS) entry which is preliminary data.</text>
</comment>